<dbReference type="GO" id="GO:0000981">
    <property type="term" value="F:DNA-binding transcription factor activity, RNA polymerase II-specific"/>
    <property type="evidence" value="ECO:0007669"/>
    <property type="project" value="InterPro"/>
</dbReference>
<dbReference type="RefSeq" id="XP_024550505.1">
    <property type="nucleotide sequence ID" value="XM_024694713.1"/>
</dbReference>
<dbReference type="GO" id="GO:0008270">
    <property type="term" value="F:zinc ion binding"/>
    <property type="evidence" value="ECO:0007669"/>
    <property type="project" value="InterPro"/>
</dbReference>
<dbReference type="Pfam" id="PF11951">
    <property type="entry name" value="Fungal_trans_2"/>
    <property type="match status" value="1"/>
</dbReference>
<dbReference type="VEuPathDB" id="FungiDB:Bcin08g05360"/>
<dbReference type="GO" id="GO:0000976">
    <property type="term" value="F:transcription cis-regulatory region binding"/>
    <property type="evidence" value="ECO:0007669"/>
    <property type="project" value="TreeGrafter"/>
</dbReference>
<evidence type="ECO:0000256" key="1">
    <source>
        <dbReference type="ARBA" id="ARBA00004123"/>
    </source>
</evidence>
<dbReference type="PROSITE" id="PS50048">
    <property type="entry name" value="ZN2_CY6_FUNGAL_2"/>
    <property type="match status" value="1"/>
</dbReference>
<dbReference type="Gene3D" id="4.10.240.10">
    <property type="entry name" value="Zn(2)-C6 fungal-type DNA-binding domain"/>
    <property type="match status" value="1"/>
</dbReference>
<dbReference type="Pfam" id="PF00172">
    <property type="entry name" value="Zn_clus"/>
    <property type="match status" value="1"/>
</dbReference>
<organism evidence="4 5">
    <name type="scientific">Botryotinia fuckeliana (strain B05.10)</name>
    <name type="common">Noble rot fungus</name>
    <name type="synonym">Botrytis cinerea</name>
    <dbReference type="NCBI Taxonomy" id="332648"/>
    <lineage>
        <taxon>Eukaryota</taxon>
        <taxon>Fungi</taxon>
        <taxon>Dikarya</taxon>
        <taxon>Ascomycota</taxon>
        <taxon>Pezizomycotina</taxon>
        <taxon>Leotiomycetes</taxon>
        <taxon>Helotiales</taxon>
        <taxon>Sclerotiniaceae</taxon>
        <taxon>Botrytis</taxon>
    </lineage>
</organism>
<reference evidence="4 5" key="3">
    <citation type="journal article" date="2017" name="Mol. Plant Pathol.">
        <title>A gapless genome sequence of the fungus Botrytis cinerea.</title>
        <authorList>
            <person name="Van Kan J.A."/>
            <person name="Stassen J.H."/>
            <person name="Mosbach A."/>
            <person name="Van Der Lee T.A."/>
            <person name="Faino L."/>
            <person name="Farmer A.D."/>
            <person name="Papasotiriou D.G."/>
            <person name="Zhou S."/>
            <person name="Seidl M.F."/>
            <person name="Cottam E."/>
            <person name="Edel D."/>
            <person name="Hahn M."/>
            <person name="Schwartz D.C."/>
            <person name="Dietrich R.A."/>
            <person name="Widdison S."/>
            <person name="Scalliet G."/>
        </authorList>
    </citation>
    <scope>NUCLEOTIDE SEQUENCE [LARGE SCALE GENOMIC DNA]</scope>
    <source>
        <strain evidence="4 5">B05.10</strain>
    </source>
</reference>
<protein>
    <recommendedName>
        <fullName evidence="3">Zn(2)-C6 fungal-type domain-containing protein</fullName>
    </recommendedName>
</protein>
<sequence length="487" mass="54792">MSLAKRPKEKKSRKGCWTCKSRKIGCDKGIPHCNNCKRTGRFCEGYGVKLHWPESGDGRRPVHSWENEAHLPEQTFLAFPTRGKYQFLNSNFLDLKIASGYQQECYSTHRYMTSPQRSLKFGYETTLGSRDATLLSYYTEVLSRMITTIDDSLNGFRNYLLPNALADRYLSCLSLRYAILAISAYHLWGTEAAVQYKVSAISFLSQSIQRGDGGLRGQFATCMMLCVGDVFDGADGSWPTHLKAARAIGLTMTKDHFLNTWLLYHDVLADFSLGSRQRQFLSTTFLGAPSANPENKIIIGSLGCSLEVLECISCINELSGLTERQGEFQDFARGLVKQLENAHQISAIMEDDTTGKIDQMKIENTAELYRLGALIYLHSILSVPSDSDIIQDLVSKALAILTRNGVCTSPWPLFIAACEVVSDEQRIQILDVLEDMQSERRIGNLEIVRGIIETVWKQMDLAEGNGASKRVDWRKLVDMRKRIPSFI</sequence>
<dbReference type="InterPro" id="IPR036864">
    <property type="entry name" value="Zn2-C6_fun-type_DNA-bd_sf"/>
</dbReference>
<dbReference type="GO" id="GO:0005634">
    <property type="term" value="C:nucleus"/>
    <property type="evidence" value="ECO:0007669"/>
    <property type="project" value="UniProtKB-SubCell"/>
</dbReference>
<evidence type="ECO:0000256" key="2">
    <source>
        <dbReference type="ARBA" id="ARBA00023242"/>
    </source>
</evidence>
<dbReference type="InterPro" id="IPR021858">
    <property type="entry name" value="Fun_TF"/>
</dbReference>
<dbReference type="Proteomes" id="UP000001798">
    <property type="component" value="Chromosome 8"/>
</dbReference>
<dbReference type="PANTHER" id="PTHR37534:SF49">
    <property type="entry name" value="LYSINE BIOSYNTHESIS REGULATORY PROTEIN LYS14"/>
    <property type="match status" value="1"/>
</dbReference>
<gene>
    <name evidence="4" type="ORF">BCIN_08g05360</name>
</gene>
<dbReference type="PROSITE" id="PS00463">
    <property type="entry name" value="ZN2_CY6_FUNGAL_1"/>
    <property type="match status" value="1"/>
</dbReference>
<dbReference type="InterPro" id="IPR001138">
    <property type="entry name" value="Zn2Cys6_DnaBD"/>
</dbReference>
<evidence type="ECO:0000313" key="4">
    <source>
        <dbReference type="EMBL" id="ATZ52919.1"/>
    </source>
</evidence>
<dbReference type="SUPFAM" id="SSF57701">
    <property type="entry name" value="Zn2/Cys6 DNA-binding domain"/>
    <property type="match status" value="1"/>
</dbReference>
<accession>A0A384JQR3</accession>
<dbReference type="KEGG" id="bfu:BCIN_08g05360"/>
<reference evidence="4 5" key="1">
    <citation type="journal article" date="2011" name="PLoS Genet.">
        <title>Genomic analysis of the necrotrophic fungal pathogens Sclerotinia sclerotiorum and Botrytis cinerea.</title>
        <authorList>
            <person name="Amselem J."/>
            <person name="Cuomo C.A."/>
            <person name="van Kan J.A."/>
            <person name="Viaud M."/>
            <person name="Benito E.P."/>
            <person name="Couloux A."/>
            <person name="Coutinho P.M."/>
            <person name="de Vries R.P."/>
            <person name="Dyer P.S."/>
            <person name="Fillinger S."/>
            <person name="Fournier E."/>
            <person name="Gout L."/>
            <person name="Hahn M."/>
            <person name="Kohn L."/>
            <person name="Lapalu N."/>
            <person name="Plummer K.M."/>
            <person name="Pradier J.M."/>
            <person name="Quevillon E."/>
            <person name="Sharon A."/>
            <person name="Simon A."/>
            <person name="ten Have A."/>
            <person name="Tudzynski B."/>
            <person name="Tudzynski P."/>
            <person name="Wincker P."/>
            <person name="Andrew M."/>
            <person name="Anthouard V."/>
            <person name="Beever R.E."/>
            <person name="Beffa R."/>
            <person name="Benoit I."/>
            <person name="Bouzid O."/>
            <person name="Brault B."/>
            <person name="Chen Z."/>
            <person name="Choquer M."/>
            <person name="Collemare J."/>
            <person name="Cotton P."/>
            <person name="Danchin E.G."/>
            <person name="Da Silva C."/>
            <person name="Gautier A."/>
            <person name="Giraud C."/>
            <person name="Giraud T."/>
            <person name="Gonzalez C."/>
            <person name="Grossetete S."/>
            <person name="Guldener U."/>
            <person name="Henrissat B."/>
            <person name="Howlett B.J."/>
            <person name="Kodira C."/>
            <person name="Kretschmer M."/>
            <person name="Lappartient A."/>
            <person name="Leroch M."/>
            <person name="Levis C."/>
            <person name="Mauceli E."/>
            <person name="Neuveglise C."/>
            <person name="Oeser B."/>
            <person name="Pearson M."/>
            <person name="Poulain J."/>
            <person name="Poussereau N."/>
            <person name="Quesneville H."/>
            <person name="Rascle C."/>
            <person name="Schumacher J."/>
            <person name="Segurens B."/>
            <person name="Sexton A."/>
            <person name="Silva E."/>
            <person name="Sirven C."/>
            <person name="Soanes D.M."/>
            <person name="Talbot N.J."/>
            <person name="Templeton M."/>
            <person name="Yandava C."/>
            <person name="Yarden O."/>
            <person name="Zeng Q."/>
            <person name="Rollins J.A."/>
            <person name="Lebrun M.H."/>
            <person name="Dickman M."/>
        </authorList>
    </citation>
    <scope>NUCLEOTIDE SEQUENCE [LARGE SCALE GENOMIC DNA]</scope>
    <source>
        <strain evidence="4 5">B05.10</strain>
    </source>
</reference>
<dbReference type="GO" id="GO:0045944">
    <property type="term" value="P:positive regulation of transcription by RNA polymerase II"/>
    <property type="evidence" value="ECO:0007669"/>
    <property type="project" value="TreeGrafter"/>
</dbReference>
<name>A0A384JQR3_BOTFB</name>
<dbReference type="AlphaFoldDB" id="A0A384JQR3"/>
<keyword evidence="2" id="KW-0539">Nucleus</keyword>
<keyword evidence="5" id="KW-1185">Reference proteome</keyword>
<dbReference type="PANTHER" id="PTHR37534">
    <property type="entry name" value="TRANSCRIPTIONAL ACTIVATOR PROTEIN UGA3"/>
    <property type="match status" value="1"/>
</dbReference>
<dbReference type="SMART" id="SM00066">
    <property type="entry name" value="GAL4"/>
    <property type="match status" value="1"/>
</dbReference>
<dbReference type="EMBL" id="CP009812">
    <property type="protein sequence ID" value="ATZ52919.1"/>
    <property type="molecule type" value="Genomic_DNA"/>
</dbReference>
<proteinExistence type="predicted"/>
<dbReference type="GeneID" id="5433516"/>
<evidence type="ECO:0000313" key="5">
    <source>
        <dbReference type="Proteomes" id="UP000001798"/>
    </source>
</evidence>
<reference evidence="4 5" key="2">
    <citation type="journal article" date="2012" name="Eukaryot. Cell">
        <title>Genome update of Botrytis cinerea strains B05.10 and T4.</title>
        <authorList>
            <person name="Staats M."/>
            <person name="van Kan J.A."/>
        </authorList>
    </citation>
    <scope>NUCLEOTIDE SEQUENCE [LARGE SCALE GENOMIC DNA]</scope>
    <source>
        <strain evidence="4 5">B05.10</strain>
    </source>
</reference>
<evidence type="ECO:0000259" key="3">
    <source>
        <dbReference type="PROSITE" id="PS50048"/>
    </source>
</evidence>
<feature type="domain" description="Zn(2)-C6 fungal-type" evidence="3">
    <location>
        <begin position="15"/>
        <end position="43"/>
    </location>
</feature>
<dbReference type="CDD" id="cd00067">
    <property type="entry name" value="GAL4"/>
    <property type="match status" value="1"/>
</dbReference>
<dbReference type="OrthoDB" id="5130013at2759"/>
<comment type="subcellular location">
    <subcellularLocation>
        <location evidence="1">Nucleus</location>
    </subcellularLocation>
</comment>